<gene>
    <name evidence="1" type="ORF">DWX27_07905</name>
    <name evidence="2" type="ORF">DWZ32_05375</name>
</gene>
<reference evidence="3 4" key="1">
    <citation type="submission" date="2018-08" db="EMBL/GenBank/DDBJ databases">
        <title>A genome reference for cultivated species of the human gut microbiota.</title>
        <authorList>
            <person name="Zou Y."/>
            <person name="Xue W."/>
            <person name="Luo G."/>
        </authorList>
    </citation>
    <scope>NUCLEOTIDE SEQUENCE [LARGE SCALE GENOMIC DNA]</scope>
    <source>
        <strain evidence="1 3">AF19-10AC</strain>
        <strain evidence="2 4">AF31-23</strain>
    </source>
</reference>
<sequence>MKYVRILFAVALVFMVCSAFSFKKGKEGKEKAVYAFGVAASFNDTVVYFTDIQVLDSVKLDKGGFLPKRDLYTYQLKNYLEFDLKCPDYTCMIYFSENKKKLEKESAKVKGKYKKNKSIVLMPIDPDAFRFKKPEE</sequence>
<dbReference type="EMBL" id="QRWT01000005">
    <property type="protein sequence ID" value="RGT54197.1"/>
    <property type="molecule type" value="Genomic_DNA"/>
</dbReference>
<dbReference type="Proteomes" id="UP000286003">
    <property type="component" value="Unassembled WGS sequence"/>
</dbReference>
<dbReference type="EMBL" id="QRQM01000005">
    <property type="protein sequence ID" value="RHN08620.1"/>
    <property type="molecule type" value="Genomic_DNA"/>
</dbReference>
<dbReference type="GeneID" id="26160695"/>
<accession>A0A3E4KQS5</accession>
<proteinExistence type="predicted"/>
<dbReference type="RefSeq" id="WP_007664838.1">
    <property type="nucleotide sequence ID" value="NZ_CABMMK010000004.1"/>
</dbReference>
<evidence type="ECO:0000313" key="2">
    <source>
        <dbReference type="EMBL" id="RHN08620.1"/>
    </source>
</evidence>
<organism evidence="1 3">
    <name type="scientific">Bacteroides intestinalis</name>
    <dbReference type="NCBI Taxonomy" id="329854"/>
    <lineage>
        <taxon>Bacteria</taxon>
        <taxon>Pseudomonadati</taxon>
        <taxon>Bacteroidota</taxon>
        <taxon>Bacteroidia</taxon>
        <taxon>Bacteroidales</taxon>
        <taxon>Bacteroidaceae</taxon>
        <taxon>Bacteroides</taxon>
    </lineage>
</organism>
<protein>
    <submittedName>
        <fullName evidence="1">Uncharacterized protein</fullName>
    </submittedName>
</protein>
<evidence type="ECO:0000313" key="4">
    <source>
        <dbReference type="Proteomes" id="UP000286003"/>
    </source>
</evidence>
<evidence type="ECO:0000313" key="3">
    <source>
        <dbReference type="Proteomes" id="UP000284772"/>
    </source>
</evidence>
<dbReference type="AlphaFoldDB" id="A0A3E4KQS5"/>
<evidence type="ECO:0000313" key="1">
    <source>
        <dbReference type="EMBL" id="RGT54197.1"/>
    </source>
</evidence>
<name>A0A3E4KQS5_9BACE</name>
<dbReference type="Proteomes" id="UP000284772">
    <property type="component" value="Unassembled WGS sequence"/>
</dbReference>
<comment type="caution">
    <text evidence="1">The sequence shown here is derived from an EMBL/GenBank/DDBJ whole genome shotgun (WGS) entry which is preliminary data.</text>
</comment>